<sequence>MKTLIAATLLLLLPMGAQAGCTIKDFAIENFTPGLASVGSSTRITLRGDLVNHCAEAAAGQIRIDIKDDKGTVLQSKDVWPAGTGNVPAGDRVHFDVGRLFRYKDGMSAFTATITDVRIW</sequence>
<proteinExistence type="predicted"/>
<reference evidence="3" key="1">
    <citation type="journal article" date="2019" name="Int. J. Syst. Evol. Microbiol.">
        <title>The Global Catalogue of Microorganisms (GCM) 10K type strain sequencing project: providing services to taxonomists for standard genome sequencing and annotation.</title>
        <authorList>
            <consortium name="The Broad Institute Genomics Platform"/>
            <consortium name="The Broad Institute Genome Sequencing Center for Infectious Disease"/>
            <person name="Wu L."/>
            <person name="Ma J."/>
        </authorList>
    </citation>
    <scope>NUCLEOTIDE SEQUENCE [LARGE SCALE GENOMIC DNA]</scope>
    <source>
        <strain evidence="3">JCM 16242</strain>
    </source>
</reference>
<protein>
    <recommendedName>
        <fullName evidence="4">DUF5666 domain-containing protein</fullName>
    </recommendedName>
</protein>
<dbReference type="EMBL" id="BAAAFO010000003">
    <property type="protein sequence ID" value="GAA0256453.1"/>
    <property type="molecule type" value="Genomic_DNA"/>
</dbReference>
<dbReference type="RefSeq" id="WP_343882819.1">
    <property type="nucleotide sequence ID" value="NZ_BAAAFO010000003.1"/>
</dbReference>
<accession>A0ABP3EBL8</accession>
<evidence type="ECO:0000313" key="2">
    <source>
        <dbReference type="EMBL" id="GAA0256453.1"/>
    </source>
</evidence>
<name>A0ABP3EBL8_9GAMM</name>
<evidence type="ECO:0008006" key="4">
    <source>
        <dbReference type="Google" id="ProtNLM"/>
    </source>
</evidence>
<organism evidence="2 3">
    <name type="scientific">Rhodanobacter caeni</name>
    <dbReference type="NCBI Taxonomy" id="657654"/>
    <lineage>
        <taxon>Bacteria</taxon>
        <taxon>Pseudomonadati</taxon>
        <taxon>Pseudomonadota</taxon>
        <taxon>Gammaproteobacteria</taxon>
        <taxon>Lysobacterales</taxon>
        <taxon>Rhodanobacteraceae</taxon>
        <taxon>Rhodanobacter</taxon>
    </lineage>
</organism>
<comment type="caution">
    <text evidence="2">The sequence shown here is derived from an EMBL/GenBank/DDBJ whole genome shotgun (WGS) entry which is preliminary data.</text>
</comment>
<dbReference type="Proteomes" id="UP001500657">
    <property type="component" value="Unassembled WGS sequence"/>
</dbReference>
<evidence type="ECO:0000256" key="1">
    <source>
        <dbReference type="SAM" id="SignalP"/>
    </source>
</evidence>
<keyword evidence="1" id="KW-0732">Signal</keyword>
<gene>
    <name evidence="2" type="ORF">GCM10009126_22000</name>
</gene>
<feature type="chain" id="PRO_5045203815" description="DUF5666 domain-containing protein" evidence="1">
    <location>
        <begin position="20"/>
        <end position="120"/>
    </location>
</feature>
<keyword evidence="3" id="KW-1185">Reference proteome</keyword>
<evidence type="ECO:0000313" key="3">
    <source>
        <dbReference type="Proteomes" id="UP001500657"/>
    </source>
</evidence>
<feature type="signal peptide" evidence="1">
    <location>
        <begin position="1"/>
        <end position="19"/>
    </location>
</feature>